<sequence length="338" mass="37217">MVEADRPGKLFIGGLNLETDEKSLEAAFGKYGRIIEVLLMKDRETAKSRGFAFVTFENPSDAKAAIRDMNGKSLDGKAIKVAQATKPAFESSRRGPPSLSRSRGRPRGLRGARGMRGRAPAARGRDGYEGPLRREPPPPRRDPYLGPREGGYSPRDSYSGRDYPSSRDPRDFAPAPREYTYRDYGHSSARDDCPSRGYGDRDGYRGRDRDYADRDRDYGDHPSGGSYRDPFESYGDPRSAAPARGPPPSYGGGGRYEEYRGCSPDAFGGGRDSYGSGRSDRYSRGRDRVGRPDRGLPASMERGCPPLRDSYSRSGRRAPRGGGRLGGRSERGGGRSRY</sequence>
<evidence type="ECO:0000256" key="2">
    <source>
        <dbReference type="ARBA" id="ARBA00022884"/>
    </source>
</evidence>
<dbReference type="InterPro" id="IPR035979">
    <property type="entry name" value="RBD_domain_sf"/>
</dbReference>
<feature type="compositionally biased region" description="Basic residues" evidence="5">
    <location>
        <begin position="102"/>
        <end position="116"/>
    </location>
</feature>
<dbReference type="SUPFAM" id="SSF54928">
    <property type="entry name" value="RNA-binding domain, RBD"/>
    <property type="match status" value="1"/>
</dbReference>
<dbReference type="Proteomes" id="UP000694923">
    <property type="component" value="Unplaced"/>
</dbReference>
<feature type="compositionally biased region" description="Basic and acidic residues" evidence="5">
    <location>
        <begin position="327"/>
        <end position="338"/>
    </location>
</feature>
<keyword evidence="3" id="KW-0539">Nucleus</keyword>
<dbReference type="SMART" id="SM00360">
    <property type="entry name" value="RRM"/>
    <property type="match status" value="1"/>
</dbReference>
<accession>A0ABM0RTS4</accession>
<dbReference type="InterPro" id="IPR000504">
    <property type="entry name" value="RRM_dom"/>
</dbReference>
<feature type="compositionally biased region" description="Basic and acidic residues" evidence="5">
    <location>
        <begin position="278"/>
        <end position="294"/>
    </location>
</feature>
<feature type="compositionally biased region" description="Basic and acidic residues" evidence="5">
    <location>
        <begin position="123"/>
        <end position="143"/>
    </location>
</feature>
<keyword evidence="2 4" id="KW-0694">RNA-binding</keyword>
<evidence type="ECO:0000256" key="5">
    <source>
        <dbReference type="SAM" id="MobiDB-lite"/>
    </source>
</evidence>
<gene>
    <name evidence="8" type="primary">LOC103601392</name>
</gene>
<dbReference type="Pfam" id="PF08081">
    <property type="entry name" value="RBM1CTR"/>
    <property type="match status" value="1"/>
</dbReference>
<dbReference type="InterPro" id="IPR012677">
    <property type="entry name" value="Nucleotide-bd_a/b_plait_sf"/>
</dbReference>
<evidence type="ECO:0000313" key="7">
    <source>
        <dbReference type="Proteomes" id="UP000694923"/>
    </source>
</evidence>
<name>A0ABM0RTS4_GALVR</name>
<dbReference type="Gene3D" id="3.30.70.330">
    <property type="match status" value="1"/>
</dbReference>
<dbReference type="Pfam" id="PF00076">
    <property type="entry name" value="RRM_1"/>
    <property type="match status" value="1"/>
</dbReference>
<feature type="region of interest" description="Disordered" evidence="5">
    <location>
        <begin position="83"/>
        <end position="338"/>
    </location>
</feature>
<evidence type="ECO:0000256" key="1">
    <source>
        <dbReference type="ARBA" id="ARBA00004123"/>
    </source>
</evidence>
<dbReference type="PANTHER" id="PTHR48034">
    <property type="entry name" value="TRANSFORMER-2 SEX-DETERMINING PROTEIN-RELATED"/>
    <property type="match status" value="1"/>
</dbReference>
<dbReference type="InterPro" id="IPR012604">
    <property type="entry name" value="RBM1CTR"/>
</dbReference>
<protein>
    <submittedName>
        <fullName evidence="8">RNA-binding motif protein, X chromosome-like</fullName>
    </submittedName>
</protein>
<evidence type="ECO:0000256" key="3">
    <source>
        <dbReference type="ARBA" id="ARBA00023242"/>
    </source>
</evidence>
<comment type="subcellular location">
    <subcellularLocation>
        <location evidence="1">Nucleus</location>
    </subcellularLocation>
</comment>
<evidence type="ECO:0000259" key="6">
    <source>
        <dbReference type="PROSITE" id="PS50102"/>
    </source>
</evidence>
<keyword evidence="7" id="KW-1185">Reference proteome</keyword>
<feature type="compositionally biased region" description="Basic and acidic residues" evidence="5">
    <location>
        <begin position="179"/>
        <end position="220"/>
    </location>
</feature>
<dbReference type="InterPro" id="IPR050441">
    <property type="entry name" value="RBM"/>
</dbReference>
<evidence type="ECO:0000256" key="4">
    <source>
        <dbReference type="PROSITE-ProRule" id="PRU00176"/>
    </source>
</evidence>
<organism evidence="7 8">
    <name type="scientific">Galeopterus variegatus</name>
    <name type="common">Malayan flying lemur</name>
    <name type="synonym">Cynocephalus variegatus</name>
    <dbReference type="NCBI Taxonomy" id="482537"/>
    <lineage>
        <taxon>Eukaryota</taxon>
        <taxon>Metazoa</taxon>
        <taxon>Chordata</taxon>
        <taxon>Craniata</taxon>
        <taxon>Vertebrata</taxon>
        <taxon>Euteleostomi</taxon>
        <taxon>Mammalia</taxon>
        <taxon>Eutheria</taxon>
        <taxon>Euarchontoglires</taxon>
        <taxon>Dermoptera</taxon>
        <taxon>Cynocephalidae</taxon>
        <taxon>Galeopterus</taxon>
    </lineage>
</organism>
<dbReference type="RefSeq" id="XP_008584015.1">
    <property type="nucleotide sequence ID" value="XM_008585793.1"/>
</dbReference>
<dbReference type="PROSITE" id="PS50102">
    <property type="entry name" value="RRM"/>
    <property type="match status" value="1"/>
</dbReference>
<dbReference type="CDD" id="cd12382">
    <property type="entry name" value="RRM_RBMX_like"/>
    <property type="match status" value="1"/>
</dbReference>
<evidence type="ECO:0000313" key="8">
    <source>
        <dbReference type="RefSeq" id="XP_008584015.1"/>
    </source>
</evidence>
<dbReference type="GeneID" id="103601392"/>
<proteinExistence type="predicted"/>
<reference evidence="8" key="1">
    <citation type="submission" date="2025-08" db="UniProtKB">
        <authorList>
            <consortium name="RefSeq"/>
        </authorList>
    </citation>
    <scope>IDENTIFICATION</scope>
</reference>
<feature type="domain" description="RRM" evidence="6">
    <location>
        <begin position="8"/>
        <end position="86"/>
    </location>
</feature>